<evidence type="ECO:0000313" key="1">
    <source>
        <dbReference type="EMBL" id="MDQ0148993.1"/>
    </source>
</evidence>
<dbReference type="Proteomes" id="UP001228504">
    <property type="component" value="Unassembled WGS sequence"/>
</dbReference>
<dbReference type="EMBL" id="JAUSUF010000002">
    <property type="protein sequence ID" value="MDQ0148993.1"/>
    <property type="molecule type" value="Genomic_DNA"/>
</dbReference>
<proteinExistence type="predicted"/>
<protein>
    <submittedName>
        <fullName evidence="1">TFIIF-interacting CTD phosphatase-like protein</fullName>
    </submittedName>
</protein>
<accession>A0ABT9URN2</accession>
<evidence type="ECO:0000313" key="2">
    <source>
        <dbReference type="Proteomes" id="UP001228504"/>
    </source>
</evidence>
<name>A0ABT9URN2_9FIRM</name>
<gene>
    <name evidence="1" type="ORF">J2S18_000923</name>
</gene>
<reference evidence="1 2" key="1">
    <citation type="submission" date="2023-07" db="EMBL/GenBank/DDBJ databases">
        <title>Genomic Encyclopedia of Type Strains, Phase IV (KMG-IV): sequencing the most valuable type-strain genomes for metagenomic binning, comparative biology and taxonomic classification.</title>
        <authorList>
            <person name="Goeker M."/>
        </authorList>
    </citation>
    <scope>NUCLEOTIDE SEQUENCE [LARGE SCALE GENOMIC DNA]</scope>
    <source>
        <strain evidence="1 2">DSM 20694</strain>
    </source>
</reference>
<dbReference type="RefSeq" id="WP_307483821.1">
    <property type="nucleotide sequence ID" value="NZ_JAUSUF010000002.1"/>
</dbReference>
<sequence>MDKTKKFTPTKEEACRLADDYWKNLSQYSERFLDELSETIMANAKLGRYEVMKEILISEEKYIKDKLQDVGYDIELIPKDDKYDFIKVKFYESV</sequence>
<organism evidence="1 2">
    <name type="scientific">Eubacterium multiforme</name>
    <dbReference type="NCBI Taxonomy" id="83339"/>
    <lineage>
        <taxon>Bacteria</taxon>
        <taxon>Bacillati</taxon>
        <taxon>Bacillota</taxon>
        <taxon>Clostridia</taxon>
        <taxon>Eubacteriales</taxon>
        <taxon>Eubacteriaceae</taxon>
        <taxon>Eubacterium</taxon>
    </lineage>
</organism>
<comment type="caution">
    <text evidence="1">The sequence shown here is derived from an EMBL/GenBank/DDBJ whole genome shotgun (WGS) entry which is preliminary data.</text>
</comment>
<keyword evidence="2" id="KW-1185">Reference proteome</keyword>